<keyword evidence="11 14" id="KW-0472">Membrane</keyword>
<proteinExistence type="inferred from homology"/>
<feature type="domain" description="Cation/H+ exchanger transmembrane" evidence="15">
    <location>
        <begin position="42"/>
        <end position="424"/>
    </location>
</feature>
<dbReference type="Pfam" id="PF23259">
    <property type="entry name" value="CHX17_C"/>
    <property type="match status" value="1"/>
</dbReference>
<evidence type="ECO:0000256" key="3">
    <source>
        <dbReference type="ARBA" id="ARBA00004141"/>
    </source>
</evidence>
<evidence type="ECO:0000256" key="14">
    <source>
        <dbReference type="SAM" id="Phobius"/>
    </source>
</evidence>
<evidence type="ECO:0000259" key="16">
    <source>
        <dbReference type="Pfam" id="PF23256"/>
    </source>
</evidence>
<evidence type="ECO:0000256" key="10">
    <source>
        <dbReference type="ARBA" id="ARBA00023065"/>
    </source>
</evidence>
<dbReference type="Pfam" id="PF23256">
    <property type="entry name" value="CHX17_2nd"/>
    <property type="match status" value="1"/>
</dbReference>
<evidence type="ECO:0000256" key="8">
    <source>
        <dbReference type="ARBA" id="ARBA00022958"/>
    </source>
</evidence>
<evidence type="ECO:0000256" key="1">
    <source>
        <dbReference type="ARBA" id="ARBA00003198"/>
    </source>
</evidence>
<comment type="similarity">
    <text evidence="12">Belongs to the monovalent cation:proton antiporter 2 (CPA2) transporter (TC 2.A.37) family. CHX (TC 2.A.37.4) subfamily.</text>
</comment>
<gene>
    <name evidence="19" type="primary">LOC105052401</name>
</gene>
<dbReference type="Proteomes" id="UP000504607">
    <property type="component" value="Chromosome 10"/>
</dbReference>
<dbReference type="GO" id="GO:0016020">
    <property type="term" value="C:membrane"/>
    <property type="evidence" value="ECO:0007669"/>
    <property type="project" value="UniProtKB-SubCell"/>
</dbReference>
<keyword evidence="18" id="KW-1185">Reference proteome</keyword>
<feature type="transmembrane region" description="Helical" evidence="14">
    <location>
        <begin position="160"/>
        <end position="182"/>
    </location>
</feature>
<reference evidence="19" key="1">
    <citation type="submission" date="2025-08" db="UniProtKB">
        <authorList>
            <consortium name="RefSeq"/>
        </authorList>
    </citation>
    <scope>IDENTIFICATION</scope>
</reference>
<evidence type="ECO:0000256" key="2">
    <source>
        <dbReference type="ARBA" id="ARBA00004119"/>
    </source>
</evidence>
<feature type="domain" description="Cation/H(+) antiporter central" evidence="16">
    <location>
        <begin position="557"/>
        <end position="637"/>
    </location>
</feature>
<keyword evidence="6" id="KW-0633">Potassium transport</keyword>
<evidence type="ECO:0000313" key="19">
    <source>
        <dbReference type="RefSeq" id="XP_029122623.1"/>
    </source>
</evidence>
<keyword evidence="10" id="KW-0406">Ion transport</keyword>
<feature type="transmembrane region" description="Helical" evidence="14">
    <location>
        <begin position="125"/>
        <end position="148"/>
    </location>
</feature>
<feature type="transmembrane region" description="Helical" evidence="14">
    <location>
        <begin position="29"/>
        <end position="48"/>
    </location>
</feature>
<dbReference type="AlphaFoldDB" id="A0A8N4IHW6"/>
<evidence type="ECO:0000313" key="18">
    <source>
        <dbReference type="Proteomes" id="UP000504607"/>
    </source>
</evidence>
<dbReference type="GO" id="GO:0015297">
    <property type="term" value="F:antiporter activity"/>
    <property type="evidence" value="ECO:0007669"/>
    <property type="project" value="UniProtKB-KW"/>
</dbReference>
<evidence type="ECO:0000256" key="7">
    <source>
        <dbReference type="ARBA" id="ARBA00022692"/>
    </source>
</evidence>
<keyword evidence="8" id="KW-0630">Potassium</keyword>
<dbReference type="KEGG" id="egu:105052401"/>
<feature type="domain" description="Cation/H(+) antiporter C-terminal" evidence="17">
    <location>
        <begin position="649"/>
        <end position="792"/>
    </location>
</feature>
<dbReference type="Gene3D" id="1.20.1530.20">
    <property type="match status" value="1"/>
</dbReference>
<evidence type="ECO:0000256" key="11">
    <source>
        <dbReference type="ARBA" id="ARBA00023136"/>
    </source>
</evidence>
<keyword evidence="9 14" id="KW-1133">Transmembrane helix</keyword>
<feature type="transmembrane region" description="Helical" evidence="14">
    <location>
        <begin position="406"/>
        <end position="429"/>
    </location>
</feature>
<dbReference type="GO" id="GO:0009941">
    <property type="term" value="C:chloroplast envelope"/>
    <property type="evidence" value="ECO:0007669"/>
    <property type="project" value="UniProtKB-SubCell"/>
</dbReference>
<accession>A0A8N4IHW6</accession>
<comment type="function">
    <text evidence="13">May operate as a cation/H(+) antiporter.</text>
</comment>
<dbReference type="RefSeq" id="XP_029122623.1">
    <property type="nucleotide sequence ID" value="XM_029266790.1"/>
</dbReference>
<organism evidence="18 19">
    <name type="scientific">Elaeis guineensis var. tenera</name>
    <name type="common">Oil palm</name>
    <dbReference type="NCBI Taxonomy" id="51953"/>
    <lineage>
        <taxon>Eukaryota</taxon>
        <taxon>Viridiplantae</taxon>
        <taxon>Streptophyta</taxon>
        <taxon>Embryophyta</taxon>
        <taxon>Tracheophyta</taxon>
        <taxon>Spermatophyta</taxon>
        <taxon>Magnoliopsida</taxon>
        <taxon>Liliopsida</taxon>
        <taxon>Arecaceae</taxon>
        <taxon>Arecoideae</taxon>
        <taxon>Cocoseae</taxon>
        <taxon>Elaeidinae</taxon>
        <taxon>Elaeis</taxon>
    </lineage>
</organism>
<evidence type="ECO:0000256" key="13">
    <source>
        <dbReference type="ARBA" id="ARBA00054890"/>
    </source>
</evidence>
<evidence type="ECO:0000256" key="9">
    <source>
        <dbReference type="ARBA" id="ARBA00022989"/>
    </source>
</evidence>
<evidence type="ECO:0000256" key="12">
    <source>
        <dbReference type="ARBA" id="ARBA00038341"/>
    </source>
</evidence>
<comment type="subcellular location">
    <subcellularLocation>
        <location evidence="3">Membrane</location>
        <topology evidence="3">Multi-pass membrane protein</topology>
    </subcellularLocation>
    <subcellularLocation>
        <location evidence="2">Plastid</location>
        <location evidence="2">Chloroplast envelope</location>
    </subcellularLocation>
</comment>
<dbReference type="GeneID" id="105052401"/>
<name>A0A8N4IHW6_ELAGV</name>
<dbReference type="GO" id="GO:0006813">
    <property type="term" value="P:potassium ion transport"/>
    <property type="evidence" value="ECO:0007669"/>
    <property type="project" value="UniProtKB-KW"/>
</dbReference>
<evidence type="ECO:0000259" key="15">
    <source>
        <dbReference type="Pfam" id="PF00999"/>
    </source>
</evidence>
<feature type="transmembrane region" description="Helical" evidence="14">
    <location>
        <begin position="194"/>
        <end position="216"/>
    </location>
</feature>
<dbReference type="FunFam" id="1.20.1530.20:FF:000022">
    <property type="entry name" value="Cation/H(+) antiporter 24"/>
    <property type="match status" value="1"/>
</dbReference>
<keyword evidence="7 14" id="KW-0812">Transmembrane</keyword>
<evidence type="ECO:0000256" key="6">
    <source>
        <dbReference type="ARBA" id="ARBA00022538"/>
    </source>
</evidence>
<dbReference type="InterPro" id="IPR050794">
    <property type="entry name" value="CPA2_transporter"/>
</dbReference>
<evidence type="ECO:0000256" key="5">
    <source>
        <dbReference type="ARBA" id="ARBA00022449"/>
    </source>
</evidence>
<keyword evidence="4" id="KW-0813">Transport</keyword>
<comment type="function">
    <text evidence="1">May function as sodium-coupled metabolite transporter across the chloroplast envelope.</text>
</comment>
<dbReference type="Gene3D" id="3.40.50.12370">
    <property type="match status" value="1"/>
</dbReference>
<feature type="transmembrane region" description="Helical" evidence="14">
    <location>
        <begin position="228"/>
        <end position="252"/>
    </location>
</feature>
<feature type="transmembrane region" description="Helical" evidence="14">
    <location>
        <begin position="264"/>
        <end position="284"/>
    </location>
</feature>
<dbReference type="InterPro" id="IPR057291">
    <property type="entry name" value="CHX17_2nd"/>
</dbReference>
<dbReference type="InterPro" id="IPR057290">
    <property type="entry name" value="CHX17_C"/>
</dbReference>
<keyword evidence="5" id="KW-0050">Antiport</keyword>
<dbReference type="GO" id="GO:0006885">
    <property type="term" value="P:regulation of pH"/>
    <property type="evidence" value="ECO:0007669"/>
    <property type="project" value="TreeGrafter"/>
</dbReference>
<protein>
    <submittedName>
        <fullName evidence="19">Cation/H(+) antiporter 15</fullName>
    </submittedName>
</protein>
<dbReference type="Pfam" id="PF00999">
    <property type="entry name" value="Na_H_Exchanger"/>
    <property type="match status" value="1"/>
</dbReference>
<dbReference type="InterPro" id="IPR006153">
    <property type="entry name" value="Cation/H_exchanger_TM"/>
</dbReference>
<dbReference type="PANTHER" id="PTHR32468">
    <property type="entry name" value="CATION/H + ANTIPORTER"/>
    <property type="match status" value="1"/>
</dbReference>
<dbReference type="PANTHER" id="PTHR32468:SF90">
    <property type="entry name" value="OS05G0473401 PROTEIN"/>
    <property type="match status" value="1"/>
</dbReference>
<feature type="transmembrane region" description="Helical" evidence="14">
    <location>
        <begin position="93"/>
        <end position="113"/>
    </location>
</feature>
<evidence type="ECO:0000256" key="4">
    <source>
        <dbReference type="ARBA" id="ARBA00022448"/>
    </source>
</evidence>
<feature type="transmembrane region" description="Helical" evidence="14">
    <location>
        <begin position="60"/>
        <end position="81"/>
    </location>
</feature>
<feature type="transmembrane region" description="Helical" evidence="14">
    <location>
        <begin position="348"/>
        <end position="370"/>
    </location>
</feature>
<dbReference type="GO" id="GO:0012505">
    <property type="term" value="C:endomembrane system"/>
    <property type="evidence" value="ECO:0007669"/>
    <property type="project" value="TreeGrafter"/>
</dbReference>
<dbReference type="GO" id="GO:1902600">
    <property type="term" value="P:proton transmembrane transport"/>
    <property type="evidence" value="ECO:0007669"/>
    <property type="project" value="InterPro"/>
</dbReference>
<dbReference type="OrthoDB" id="1889525at2759"/>
<sequence>MSVNCYRTPVNGNAVISNGIWDGGNPLDFSLPLLSVQLLLVVAVSRILHFLLKPFKQPRIVSEIMGGIILGPSVLCRNKTFKNTIFPSRGQPVLDSIATFGLMFVIFIIGVKMDPALVVRSGRKSLVLGLSGLVLPFAIATPVCMRAVPSLIEDVGDRFAFTFALSISFSMSSFAVLVPILSELHLLNSELGRIAMSASMTNDLVGWLAMLIYIVVDASRVSPAAPVSAFISVIALFVFIVFVVRPIAIWVVDHTPPGKPVDEVYIFVFLLIVLLVGFYSDIIGTNSFHGALVLGLVIPDGPPLGSALVEKIEAIVEAVLLPLYYALTGLNTDFSTLGNVGGLGKLQLVIFFACMGKLVGILLPSLYFRIPFQDALSLSLFMNTKGIVEVVTYHMWKVNKLVNVEIYSYLMLSSVIITAVVTPIATYLYQPSRRYAVYKRRTIQHLKPESELRFLACIQDQSHVPSTINLLEASYASPTAPIAIYVLHLVEIVGRAAPLFIPHNLPRSTSSVSTTSNATSASTSALTSTAASPAVVAIATPESDHIINAFLLHEQRHHNAVSVHPFTTISPYSSMHDEVCRLAVEKRTSLIILPFHKRRIIRGHAEVNNGLRTVNRKVLSTAPCSVGILIDGLMGGGMCTLSGDFLHNVIVFFFGGEDDREALAYGARMVNHPGVTLTIIRFLPSRSIRDDQAERRLDIRLLDEVKLMSARNKRVVYREALVGDMEEIVEEMKALDESCYDLVMVGMRHRSNSVLSEGLSSWGDCPELGVVGDFLVSLEFESKFSVLVVKQQDQAWTLHQDAGDVKAFLVEEERFYPAG</sequence>
<dbReference type="InterPro" id="IPR038770">
    <property type="entry name" value="Na+/solute_symporter_sf"/>
</dbReference>
<evidence type="ECO:0000259" key="17">
    <source>
        <dbReference type="Pfam" id="PF23259"/>
    </source>
</evidence>